<dbReference type="Gene3D" id="2.130.10.10">
    <property type="entry name" value="YVTN repeat-like/Quinoprotein amine dehydrogenase"/>
    <property type="match status" value="2"/>
</dbReference>
<dbReference type="AlphaFoldDB" id="A0AAV1DRI1"/>
<dbReference type="PANTHER" id="PTHR10241">
    <property type="entry name" value="LETHAL 2 GIANT LARVAE PROTEIN"/>
    <property type="match status" value="1"/>
</dbReference>
<gene>
    <name evidence="3" type="ORF">OLC1_LOCUS18130</name>
</gene>
<evidence type="ECO:0000313" key="3">
    <source>
        <dbReference type="EMBL" id="CAI9110486.1"/>
    </source>
</evidence>
<evidence type="ECO:0000256" key="2">
    <source>
        <dbReference type="ARBA" id="ARBA00022483"/>
    </source>
</evidence>
<protein>
    <submittedName>
        <fullName evidence="3">OLC1v1010528C8</fullName>
    </submittedName>
</protein>
<proteinExistence type="inferred from homology"/>
<evidence type="ECO:0000313" key="4">
    <source>
        <dbReference type="Proteomes" id="UP001161247"/>
    </source>
</evidence>
<accession>A0AAV1DRI1</accession>
<keyword evidence="4" id="KW-1185">Reference proteome</keyword>
<reference evidence="3" key="1">
    <citation type="submission" date="2023-03" db="EMBL/GenBank/DDBJ databases">
        <authorList>
            <person name="Julca I."/>
        </authorList>
    </citation>
    <scope>NUCLEOTIDE SEQUENCE</scope>
</reference>
<dbReference type="PANTHER" id="PTHR10241:SF27">
    <property type="entry name" value="TRANSDUCIN_WD40 REPEAT-LIKE SUPERFAMILY PROTEIN"/>
    <property type="match status" value="1"/>
</dbReference>
<sequence length="1085" mass="119599">MLITPFPNDGASKGVFSSFWGTRVVICQYKKYLKFSTHLNKHSGMFGDQDLILQSSSHGCCHPPTEGLKADDVAPRLVFHYGIPSGSTLLAYNPVQKILAISTRDGRIKLFGKNGSQALFESPELLPSKFLQFIENQSILLNINTKNQIEVWDLEKRCLSHVHDFKKDITCCTSMSHAPYVYIGDSLGNVSVFKVHHEAYTIEQMKYRIPFSASHGISDEAAADIAVIQILPHPTAESKRVLIIYADGIMTLWEIQESKAIYTTAGMTFQSISHETKKVTAATWACPFGSKLVIGYSNGEIIMWSIPSPFGDVGGKEALAQNGPGCKLNLGYKLDKVPIAKLKWVYADGKSSRLYVLGNSDYPSANLLQVVLMTENIEVRTIKLGLHIQDSPVDFGIVASFNLHMKQKNDSLLLLGKSGHLHSFDDNLIERYLLQSQSKSSPSLPKETLVKLPFADPSITVAKYIVGNPHFSCLKDQDYDTLAKDTLPFFPFDAQPKDGSSARVSKAKNLYITGHSNGALKFWDATCPLFRTILSLSQQRDDDTSLSGVPLTALYCTPDLQILVSGDQSGTIRIYKFKPEFFAPEASFLTLQGVSKKSNLVHSIKTVKVKGVGSFIKASPDAKYLAVGSDQGYVSLFDMEGHTLLYERHFESELSAGIISLQFASCSLHGFDKNVIVVATKDSSVTALETDTGNLLNANAIRPKKPFRALFMEIWNGREMSGQGSNISDRTDIVGNSDNTPSKQFVVLCSEKAVYVYSLVHILQGLKKVYYKKKFHSSSCCWASTLGSPDSGITLLFSCGKIEIRSLPELSLLKETTLRGFRPAIPKSNSISSTSMCFSGHGDILAVESDQEAFFIHVLLENDVYRFLDRVSEVYSSEPTIAEGSSPTAQKEKKKGLFGVIIKDVKGTKTKSETEIEDSRASIEALSMTFSAPNFPLESENEENVCSTKDDLDLDIDDIDIEDPGEKPKGHGVMAALNKQNFTDKFQAIKGKLKHMTVKTEKTPKETVQEEKVDSVDQIKKKYGYAATADEGPGFASIAKNKLSENLKKLQGINMKSTEMQDSAKSFSSMAKDVLRFAENGKKSS</sequence>
<dbReference type="GO" id="GO:0005096">
    <property type="term" value="F:GTPase activator activity"/>
    <property type="evidence" value="ECO:0007669"/>
    <property type="project" value="TreeGrafter"/>
</dbReference>
<evidence type="ECO:0000256" key="1">
    <source>
        <dbReference type="ARBA" id="ARBA00008070"/>
    </source>
</evidence>
<dbReference type="SUPFAM" id="SSF50978">
    <property type="entry name" value="WD40 repeat-like"/>
    <property type="match status" value="2"/>
</dbReference>
<dbReference type="GO" id="GO:0006893">
    <property type="term" value="P:Golgi to plasma membrane transport"/>
    <property type="evidence" value="ECO:0007669"/>
    <property type="project" value="TreeGrafter"/>
</dbReference>
<dbReference type="InterPro" id="IPR001680">
    <property type="entry name" value="WD40_rpt"/>
</dbReference>
<dbReference type="EMBL" id="OX459123">
    <property type="protein sequence ID" value="CAI9110486.1"/>
    <property type="molecule type" value="Genomic_DNA"/>
</dbReference>
<dbReference type="Proteomes" id="UP001161247">
    <property type="component" value="Chromosome 6"/>
</dbReference>
<dbReference type="GO" id="GO:0005737">
    <property type="term" value="C:cytoplasm"/>
    <property type="evidence" value="ECO:0007669"/>
    <property type="project" value="TreeGrafter"/>
</dbReference>
<dbReference type="SMART" id="SM00320">
    <property type="entry name" value="WD40"/>
    <property type="match status" value="6"/>
</dbReference>
<organism evidence="3 4">
    <name type="scientific">Oldenlandia corymbosa var. corymbosa</name>
    <dbReference type="NCBI Taxonomy" id="529605"/>
    <lineage>
        <taxon>Eukaryota</taxon>
        <taxon>Viridiplantae</taxon>
        <taxon>Streptophyta</taxon>
        <taxon>Embryophyta</taxon>
        <taxon>Tracheophyta</taxon>
        <taxon>Spermatophyta</taxon>
        <taxon>Magnoliopsida</taxon>
        <taxon>eudicotyledons</taxon>
        <taxon>Gunneridae</taxon>
        <taxon>Pentapetalae</taxon>
        <taxon>asterids</taxon>
        <taxon>lamiids</taxon>
        <taxon>Gentianales</taxon>
        <taxon>Rubiaceae</taxon>
        <taxon>Rubioideae</taxon>
        <taxon>Spermacoceae</taxon>
        <taxon>Hedyotis-Oldenlandia complex</taxon>
        <taxon>Oldenlandia</taxon>
    </lineage>
</organism>
<dbReference type="CDD" id="cd15873">
    <property type="entry name" value="R-SNARE_STXBP5_6"/>
    <property type="match status" value="1"/>
</dbReference>
<name>A0AAV1DRI1_OLDCO</name>
<keyword evidence="2" id="KW-0268">Exocytosis</keyword>
<dbReference type="GO" id="GO:0045159">
    <property type="term" value="F:myosin II binding"/>
    <property type="evidence" value="ECO:0007669"/>
    <property type="project" value="TreeGrafter"/>
</dbReference>
<comment type="similarity">
    <text evidence="1">Belongs to the WD repeat L(2)GL family.</text>
</comment>
<dbReference type="GO" id="GO:0005886">
    <property type="term" value="C:plasma membrane"/>
    <property type="evidence" value="ECO:0007669"/>
    <property type="project" value="TreeGrafter"/>
</dbReference>
<dbReference type="InterPro" id="IPR015943">
    <property type="entry name" value="WD40/YVTN_repeat-like_dom_sf"/>
</dbReference>
<dbReference type="InterPro" id="IPR036322">
    <property type="entry name" value="WD40_repeat_dom_sf"/>
</dbReference>
<dbReference type="GO" id="GO:0006887">
    <property type="term" value="P:exocytosis"/>
    <property type="evidence" value="ECO:0007669"/>
    <property type="project" value="UniProtKB-KW"/>
</dbReference>
<dbReference type="GO" id="GO:0019905">
    <property type="term" value="F:syntaxin binding"/>
    <property type="evidence" value="ECO:0007669"/>
    <property type="project" value="TreeGrafter"/>
</dbReference>